<comment type="caution">
    <text evidence="1">The sequence shown here is derived from an EMBL/GenBank/DDBJ whole genome shotgun (WGS) entry which is preliminary data.</text>
</comment>
<evidence type="ECO:0000313" key="1">
    <source>
        <dbReference type="EMBL" id="EAY30362.1"/>
    </source>
</evidence>
<protein>
    <submittedName>
        <fullName evidence="1">Uncharacterized protein</fullName>
    </submittedName>
</protein>
<keyword evidence="2" id="KW-1185">Reference proteome</keyword>
<organism evidence="1 2">
    <name type="scientific">Microscilla marina ATCC 23134</name>
    <dbReference type="NCBI Taxonomy" id="313606"/>
    <lineage>
        <taxon>Bacteria</taxon>
        <taxon>Pseudomonadati</taxon>
        <taxon>Bacteroidota</taxon>
        <taxon>Cytophagia</taxon>
        <taxon>Cytophagales</taxon>
        <taxon>Microscillaceae</taxon>
        <taxon>Microscilla</taxon>
    </lineage>
</organism>
<name>A1ZH93_MICM2</name>
<gene>
    <name evidence="1" type="ORF">M23134_08191</name>
</gene>
<sequence>MVVLDSFNKKYFENVERQAVFVQRYSFQANLPQQFALETVGVRFF</sequence>
<dbReference type="Proteomes" id="UP000004095">
    <property type="component" value="Unassembled WGS sequence"/>
</dbReference>
<proteinExistence type="predicted"/>
<dbReference type="AlphaFoldDB" id="A1ZH93"/>
<evidence type="ECO:0000313" key="2">
    <source>
        <dbReference type="Proteomes" id="UP000004095"/>
    </source>
</evidence>
<dbReference type="EMBL" id="AAWS01000007">
    <property type="protein sequence ID" value="EAY30362.1"/>
    <property type="molecule type" value="Genomic_DNA"/>
</dbReference>
<accession>A1ZH93</accession>
<reference evidence="1 2" key="1">
    <citation type="submission" date="2007-01" db="EMBL/GenBank/DDBJ databases">
        <authorList>
            <person name="Haygood M."/>
            <person name="Podell S."/>
            <person name="Anderson C."/>
            <person name="Hopkinson B."/>
            <person name="Roe K."/>
            <person name="Barbeau K."/>
            <person name="Gaasterland T."/>
            <person name="Ferriera S."/>
            <person name="Johnson J."/>
            <person name="Kravitz S."/>
            <person name="Beeson K."/>
            <person name="Sutton G."/>
            <person name="Rogers Y.-H."/>
            <person name="Friedman R."/>
            <person name="Frazier M."/>
            <person name="Venter J.C."/>
        </authorList>
    </citation>
    <scope>NUCLEOTIDE SEQUENCE [LARGE SCALE GENOMIC DNA]</scope>
    <source>
        <strain evidence="1 2">ATCC 23134</strain>
    </source>
</reference>